<evidence type="ECO:0000256" key="2">
    <source>
        <dbReference type="ARBA" id="ARBA00022741"/>
    </source>
</evidence>
<reference evidence="5 6" key="1">
    <citation type="submission" date="2018-10" db="EMBL/GenBank/DDBJ databases">
        <title>Genome assembly for a Yunnan-Guizhou Plateau 3E fish, Anabarilius grahami (Regan), and its evolutionary and genetic applications.</title>
        <authorList>
            <person name="Jiang W."/>
        </authorList>
    </citation>
    <scope>NUCLEOTIDE SEQUENCE [LARGE SCALE GENOMIC DNA]</scope>
    <source>
        <strain evidence="5">AG-KIZ</strain>
        <tissue evidence="5">Muscle</tissue>
    </source>
</reference>
<dbReference type="PANTHER" id="PTHR10903:SF188">
    <property type="entry name" value="GTPASE IMAP FAMILY MEMBER 2-LIKE-RELATED"/>
    <property type="match status" value="1"/>
</dbReference>
<dbReference type="OrthoDB" id="8954335at2759"/>
<dbReference type="CDD" id="cd01852">
    <property type="entry name" value="AIG1"/>
    <property type="match status" value="1"/>
</dbReference>
<feature type="domain" description="AIG1-type G" evidence="4">
    <location>
        <begin position="239"/>
        <end position="445"/>
    </location>
</feature>
<evidence type="ECO:0000256" key="1">
    <source>
        <dbReference type="ARBA" id="ARBA00008535"/>
    </source>
</evidence>
<organism evidence="5 6">
    <name type="scientific">Anabarilius grahami</name>
    <name type="common">Kanglang fish</name>
    <name type="synonym">Barilius grahami</name>
    <dbReference type="NCBI Taxonomy" id="495550"/>
    <lineage>
        <taxon>Eukaryota</taxon>
        <taxon>Metazoa</taxon>
        <taxon>Chordata</taxon>
        <taxon>Craniata</taxon>
        <taxon>Vertebrata</taxon>
        <taxon>Euteleostomi</taxon>
        <taxon>Actinopterygii</taxon>
        <taxon>Neopterygii</taxon>
        <taxon>Teleostei</taxon>
        <taxon>Ostariophysi</taxon>
        <taxon>Cypriniformes</taxon>
        <taxon>Xenocyprididae</taxon>
        <taxon>Xenocypridinae</taxon>
        <taxon>Xenocypridinae incertae sedis</taxon>
        <taxon>Anabarilius</taxon>
    </lineage>
</organism>
<accession>A0A3N0Z2N0</accession>
<dbReference type="InterPro" id="IPR027417">
    <property type="entry name" value="P-loop_NTPase"/>
</dbReference>
<dbReference type="GO" id="GO:0005525">
    <property type="term" value="F:GTP binding"/>
    <property type="evidence" value="ECO:0007669"/>
    <property type="project" value="UniProtKB-KW"/>
</dbReference>
<dbReference type="Gene3D" id="3.40.50.300">
    <property type="entry name" value="P-loop containing nucleotide triphosphate hydrolases"/>
    <property type="match status" value="2"/>
</dbReference>
<keyword evidence="2" id="KW-0547">Nucleotide-binding</keyword>
<comment type="similarity">
    <text evidence="1">Belongs to the TRAFAC class TrmE-Era-EngA-EngB-Septin-like GTPase superfamily. AIG1/Toc34/Toc159-like paraseptin GTPase family. IAN subfamily.</text>
</comment>
<evidence type="ECO:0000313" key="5">
    <source>
        <dbReference type="EMBL" id="ROL52785.1"/>
    </source>
</evidence>
<dbReference type="InterPro" id="IPR006703">
    <property type="entry name" value="G_AIG1"/>
</dbReference>
<proteinExistence type="inferred from homology"/>
<dbReference type="InterPro" id="IPR045058">
    <property type="entry name" value="GIMA/IAN/Toc"/>
</dbReference>
<feature type="domain" description="AIG1-type G" evidence="4">
    <location>
        <begin position="13"/>
        <end position="212"/>
    </location>
</feature>
<dbReference type="PANTHER" id="PTHR10903">
    <property type="entry name" value="GTPASE, IMAP FAMILY MEMBER-RELATED"/>
    <property type="match status" value="1"/>
</dbReference>
<dbReference type="EMBL" id="RJVU01014608">
    <property type="protein sequence ID" value="ROL52785.1"/>
    <property type="molecule type" value="Genomic_DNA"/>
</dbReference>
<keyword evidence="6" id="KW-1185">Reference proteome</keyword>
<dbReference type="AlphaFoldDB" id="A0A3N0Z2N0"/>
<dbReference type="SUPFAM" id="SSF52540">
    <property type="entry name" value="P-loop containing nucleoside triphosphate hydrolases"/>
    <property type="match status" value="2"/>
</dbReference>
<keyword evidence="3" id="KW-0342">GTP-binding</keyword>
<dbReference type="PROSITE" id="PS51720">
    <property type="entry name" value="G_AIG1"/>
    <property type="match status" value="2"/>
</dbReference>
<sequence>MSAISSIPNDPDYPVIRILLMGRNGSGKSSSGNKILGERRFKVQKHKKKNEEVYEEVTQIRDKKVHVINSPDLLDPDLNKEKLEIMKEQLVSGCSAGLSSVLLTVPLNEPLKNEEEILDFIKCLFGSKVQKYIMILFTRGDELEDLEQSIDEHLQTHADLQRLVTECGGKFHCFNNKIKSDEQVQELLQKIEGMMMENGGKFIRGRKRRKSSMDAPGVIFLEEDLEEDPHEIDVIPERKDQIRLVLLGKTGSGKSTTGNTIIGRKVFESSASSKSQTKQCQSETTVRMGKKISVIDTPGLYDTELSEEEVIKEIVKCVTYSSPGPHAFIIVIKVGRFTEEGKNTVEKLKSMFGEKIVKYTMILFTHKDELEENKTLKEENYIEEFLQHCDPDLQNLLQSCANRFFFLDNKTASFPQFKDLISKIEMMMEQNGGTHFINDMFGETEKCIQEIQKQKLDEEVKHYKQEHKEVNQTEWEKIYWSLTEKSRDDSQAEIINLICTYASTVGLERKLTTNPEFILIEEIKSIFRAIKKLAKDSMCVIQ</sequence>
<evidence type="ECO:0000256" key="3">
    <source>
        <dbReference type="ARBA" id="ARBA00023134"/>
    </source>
</evidence>
<protein>
    <submittedName>
        <fullName evidence="5">GTPase IMAP family member 8</fullName>
    </submittedName>
</protein>
<dbReference type="Pfam" id="PF04548">
    <property type="entry name" value="AIG1"/>
    <property type="match status" value="2"/>
</dbReference>
<name>A0A3N0Z2N0_ANAGA</name>
<evidence type="ECO:0000313" key="6">
    <source>
        <dbReference type="Proteomes" id="UP000281406"/>
    </source>
</evidence>
<comment type="caution">
    <text evidence="5">The sequence shown here is derived from an EMBL/GenBank/DDBJ whole genome shotgun (WGS) entry which is preliminary data.</text>
</comment>
<dbReference type="FunFam" id="3.40.50.300:FF:000366">
    <property type="entry name" value="GTPase, IMAP family member 2"/>
    <property type="match status" value="1"/>
</dbReference>
<evidence type="ECO:0000259" key="4">
    <source>
        <dbReference type="PROSITE" id="PS51720"/>
    </source>
</evidence>
<gene>
    <name evidence="5" type="ORF">DPX16_23696</name>
</gene>
<dbReference type="Proteomes" id="UP000281406">
    <property type="component" value="Unassembled WGS sequence"/>
</dbReference>